<dbReference type="SUPFAM" id="SSF50978">
    <property type="entry name" value="WD40 repeat-like"/>
    <property type="match status" value="1"/>
</dbReference>
<dbReference type="EnsemblMetazoa" id="CapteT219708">
    <property type="protein sequence ID" value="CapteP219708"/>
    <property type="gene ID" value="CapteG219708"/>
</dbReference>
<feature type="compositionally biased region" description="Basic residues" evidence="3">
    <location>
        <begin position="54"/>
        <end position="68"/>
    </location>
</feature>
<name>R7U469_CAPTE</name>
<proteinExistence type="predicted"/>
<dbReference type="InterPro" id="IPR001680">
    <property type="entry name" value="WD40_rpt"/>
</dbReference>
<dbReference type="Pfam" id="PF23761">
    <property type="entry name" value="Beta-prop_DCAF4"/>
    <property type="match status" value="1"/>
</dbReference>
<dbReference type="PANTHER" id="PTHR44472">
    <property type="entry name" value="DDB1- AND CUL4-ASSOCIATED FACTOR 4-RELATED"/>
    <property type="match status" value="1"/>
</dbReference>
<protein>
    <submittedName>
        <fullName evidence="4 5">Uncharacterized protein</fullName>
    </submittedName>
</protein>
<dbReference type="InterPro" id="IPR015943">
    <property type="entry name" value="WD40/YVTN_repeat-like_dom_sf"/>
</dbReference>
<sequence>MARPDEPCGYGQSSGCHPEEGSAPRKRAVAMVIPPLELHLPAPTDVEDQEERRGKHSHRIAQQGKRRRKLQRVMMMMMKVCISEIPGFYYDREKRKYFRILPGHNVNSGVVTREKLAAKNQEEKRQKDLSNPKENHRNVKNILKIIDCALPSGSISYYRTWLLSGLKPRGFTQVFKDSADAYEKIEHFQSLLLNRTQDRVVALWPVAGLISQRIQMLEVGALKFTNEDHATSLDLLPTGSSVLHSFNKVTNMTWAPFDDGTQDYILYTTVCVMGNNSSFAFIRNLSSESVAGFRQVDFNLGKVSTWTCAWNSHLKRFSVGSEKCSLLLDVETRRLWELFTDRSDVLSQAFTTESPHILLNGTRSAAILAHDLRSASTHSIYSLKHPSSVCHIQFRSDENYVCAADFSGNVIINCVIQTWDLRQRKVMLKYTGLQNECSSLTFNFDETDDVLFAAGHDCYTKLWSLSCGRPLHSIPPPCPASRHTIPSLVYASQLKSHPGCPTLLLGMKNRIHLYSI</sequence>
<feature type="region of interest" description="Disordered" evidence="3">
    <location>
        <begin position="1"/>
        <end position="25"/>
    </location>
</feature>
<dbReference type="STRING" id="283909.R7U469"/>
<evidence type="ECO:0000313" key="5">
    <source>
        <dbReference type="EnsemblMetazoa" id="CapteP219708"/>
    </source>
</evidence>
<keyword evidence="6" id="KW-1185">Reference proteome</keyword>
<gene>
    <name evidence="4" type="ORF">CAPTEDRAFT_219708</name>
</gene>
<dbReference type="AlphaFoldDB" id="R7U469"/>
<keyword evidence="1" id="KW-0853">WD repeat</keyword>
<dbReference type="Gene3D" id="2.130.10.10">
    <property type="entry name" value="YVTN repeat-like/Quinoprotein amine dehydrogenase"/>
    <property type="match status" value="1"/>
</dbReference>
<evidence type="ECO:0000256" key="2">
    <source>
        <dbReference type="ARBA" id="ARBA00022737"/>
    </source>
</evidence>
<feature type="region of interest" description="Disordered" evidence="3">
    <location>
        <begin position="112"/>
        <end position="134"/>
    </location>
</feature>
<reference evidence="6" key="1">
    <citation type="submission" date="2012-12" db="EMBL/GenBank/DDBJ databases">
        <authorList>
            <person name="Hellsten U."/>
            <person name="Grimwood J."/>
            <person name="Chapman J.A."/>
            <person name="Shapiro H."/>
            <person name="Aerts A."/>
            <person name="Otillar R.P."/>
            <person name="Terry A.Y."/>
            <person name="Boore J.L."/>
            <person name="Simakov O."/>
            <person name="Marletaz F."/>
            <person name="Cho S.-J."/>
            <person name="Edsinger-Gonzales E."/>
            <person name="Havlak P."/>
            <person name="Kuo D.-H."/>
            <person name="Larsson T."/>
            <person name="Lv J."/>
            <person name="Arendt D."/>
            <person name="Savage R."/>
            <person name="Osoegawa K."/>
            <person name="de Jong P."/>
            <person name="Lindberg D.R."/>
            <person name="Seaver E.C."/>
            <person name="Weisblat D.A."/>
            <person name="Putnam N.H."/>
            <person name="Grigoriev I.V."/>
            <person name="Rokhsar D.S."/>
        </authorList>
    </citation>
    <scope>NUCLEOTIDE SEQUENCE</scope>
    <source>
        <strain evidence="6">I ESC-2004</strain>
    </source>
</reference>
<dbReference type="PANTHER" id="PTHR44472:SF1">
    <property type="entry name" value="DDB1 AND CUL4 ASSOCIATED FACTOR 4"/>
    <property type="match status" value="1"/>
</dbReference>
<dbReference type="EMBL" id="KB305378">
    <property type="protein sequence ID" value="ELU01150.1"/>
    <property type="molecule type" value="Genomic_DNA"/>
</dbReference>
<evidence type="ECO:0000313" key="6">
    <source>
        <dbReference type="Proteomes" id="UP000014760"/>
    </source>
</evidence>
<evidence type="ECO:0000256" key="1">
    <source>
        <dbReference type="ARBA" id="ARBA00022574"/>
    </source>
</evidence>
<dbReference type="EMBL" id="AMQN01001775">
    <property type="status" value="NOT_ANNOTATED_CDS"/>
    <property type="molecule type" value="Genomic_DNA"/>
</dbReference>
<evidence type="ECO:0000313" key="4">
    <source>
        <dbReference type="EMBL" id="ELU01150.1"/>
    </source>
</evidence>
<dbReference type="Proteomes" id="UP000014760">
    <property type="component" value="Unassembled WGS sequence"/>
</dbReference>
<organism evidence="4">
    <name type="scientific">Capitella teleta</name>
    <name type="common">Polychaete worm</name>
    <dbReference type="NCBI Taxonomy" id="283909"/>
    <lineage>
        <taxon>Eukaryota</taxon>
        <taxon>Metazoa</taxon>
        <taxon>Spiralia</taxon>
        <taxon>Lophotrochozoa</taxon>
        <taxon>Annelida</taxon>
        <taxon>Polychaeta</taxon>
        <taxon>Sedentaria</taxon>
        <taxon>Scolecida</taxon>
        <taxon>Capitellidae</taxon>
        <taxon>Capitella</taxon>
    </lineage>
</organism>
<evidence type="ECO:0000256" key="3">
    <source>
        <dbReference type="SAM" id="MobiDB-lite"/>
    </source>
</evidence>
<dbReference type="OrthoDB" id="128867at2759"/>
<dbReference type="GO" id="GO:0080008">
    <property type="term" value="C:Cul4-RING E3 ubiquitin ligase complex"/>
    <property type="evidence" value="ECO:0007669"/>
    <property type="project" value="TreeGrafter"/>
</dbReference>
<accession>R7U469</accession>
<dbReference type="InterPro" id="IPR052254">
    <property type="entry name" value="CUL4-DDB1_E3_ligase_receptor"/>
</dbReference>
<dbReference type="SMART" id="SM00320">
    <property type="entry name" value="WD40"/>
    <property type="match status" value="2"/>
</dbReference>
<keyword evidence="2" id="KW-0677">Repeat</keyword>
<reference evidence="5" key="3">
    <citation type="submission" date="2015-06" db="UniProtKB">
        <authorList>
            <consortium name="EnsemblMetazoa"/>
        </authorList>
    </citation>
    <scope>IDENTIFICATION</scope>
</reference>
<dbReference type="OMA" id="TRIWSFH"/>
<dbReference type="HOGENOM" id="CLU_039586_1_0_1"/>
<dbReference type="InterPro" id="IPR036322">
    <property type="entry name" value="WD40_repeat_dom_sf"/>
</dbReference>
<reference evidence="4 6" key="2">
    <citation type="journal article" date="2013" name="Nature">
        <title>Insights into bilaterian evolution from three spiralian genomes.</title>
        <authorList>
            <person name="Simakov O."/>
            <person name="Marletaz F."/>
            <person name="Cho S.J."/>
            <person name="Edsinger-Gonzales E."/>
            <person name="Havlak P."/>
            <person name="Hellsten U."/>
            <person name="Kuo D.H."/>
            <person name="Larsson T."/>
            <person name="Lv J."/>
            <person name="Arendt D."/>
            <person name="Savage R."/>
            <person name="Osoegawa K."/>
            <person name="de Jong P."/>
            <person name="Grimwood J."/>
            <person name="Chapman J.A."/>
            <person name="Shapiro H."/>
            <person name="Aerts A."/>
            <person name="Otillar R.P."/>
            <person name="Terry A.Y."/>
            <person name="Boore J.L."/>
            <person name="Grigoriev I.V."/>
            <person name="Lindberg D.R."/>
            <person name="Seaver E.C."/>
            <person name="Weisblat D.A."/>
            <person name="Putnam N.H."/>
            <person name="Rokhsar D.S."/>
        </authorList>
    </citation>
    <scope>NUCLEOTIDE SEQUENCE</scope>
    <source>
        <strain evidence="4 6">I ESC-2004</strain>
    </source>
</reference>
<feature type="region of interest" description="Disordered" evidence="3">
    <location>
        <begin position="40"/>
        <end position="68"/>
    </location>
</feature>